<comment type="caution">
    <text evidence="2">The sequence shown here is derived from an EMBL/GenBank/DDBJ whole genome shotgun (WGS) entry which is preliminary data.</text>
</comment>
<sequence>MSATSPKEKGKILFILSTFPAPRSAAKALTSSKWREDRRGEADPGKARPRSRGRTVHSGRPRRALHSEAQRIPGPKNAGDLQGRTDLQVTGMGGWLPPEGRAIHFQAVGDSMRVGRECVVEGGGMLDAVREGGHVLFYYEPVPILRASIVLIGS</sequence>
<proteinExistence type="predicted"/>
<feature type="region of interest" description="Disordered" evidence="1">
    <location>
        <begin position="23"/>
        <end position="83"/>
    </location>
</feature>
<name>A0A8J4TAN3_CLAMG</name>
<keyword evidence="3" id="KW-1185">Reference proteome</keyword>
<gene>
    <name evidence="2" type="primary">dapE</name>
    <name evidence="2" type="ORF">DAT39_018590</name>
</gene>
<accession>A0A8J4TAN3</accession>
<dbReference type="EMBL" id="QNUK01000560">
    <property type="protein sequence ID" value="KAF5891700.1"/>
    <property type="molecule type" value="Genomic_DNA"/>
</dbReference>
<evidence type="ECO:0000313" key="2">
    <source>
        <dbReference type="EMBL" id="KAF5891700.1"/>
    </source>
</evidence>
<organism evidence="2 3">
    <name type="scientific">Clarias magur</name>
    <name type="common">Asian catfish</name>
    <name type="synonym">Macropteronotus magur</name>
    <dbReference type="NCBI Taxonomy" id="1594786"/>
    <lineage>
        <taxon>Eukaryota</taxon>
        <taxon>Metazoa</taxon>
        <taxon>Chordata</taxon>
        <taxon>Craniata</taxon>
        <taxon>Vertebrata</taxon>
        <taxon>Euteleostomi</taxon>
        <taxon>Actinopterygii</taxon>
        <taxon>Neopterygii</taxon>
        <taxon>Teleostei</taxon>
        <taxon>Ostariophysi</taxon>
        <taxon>Siluriformes</taxon>
        <taxon>Clariidae</taxon>
        <taxon>Clarias</taxon>
    </lineage>
</organism>
<evidence type="ECO:0000313" key="3">
    <source>
        <dbReference type="Proteomes" id="UP000727407"/>
    </source>
</evidence>
<reference evidence="2" key="1">
    <citation type="submission" date="2020-07" db="EMBL/GenBank/DDBJ databases">
        <title>Clarias magur genome sequencing, assembly and annotation.</title>
        <authorList>
            <person name="Kushwaha B."/>
            <person name="Kumar R."/>
            <person name="Das P."/>
            <person name="Joshi C.G."/>
            <person name="Kumar D."/>
            <person name="Nagpure N.S."/>
            <person name="Pandey M."/>
            <person name="Agarwal S."/>
            <person name="Srivastava S."/>
            <person name="Singh M."/>
            <person name="Sahoo L."/>
            <person name="Jayasankar P."/>
            <person name="Meher P.K."/>
            <person name="Koringa P.G."/>
            <person name="Iquebal M.A."/>
            <person name="Das S.P."/>
            <person name="Bit A."/>
            <person name="Patnaik S."/>
            <person name="Patel N."/>
            <person name="Shah T.M."/>
            <person name="Hinsu A."/>
            <person name="Jena J.K."/>
        </authorList>
    </citation>
    <scope>NUCLEOTIDE SEQUENCE</scope>
    <source>
        <strain evidence="2">CIFAMagur01</strain>
        <tissue evidence="2">Testis</tissue>
    </source>
</reference>
<feature type="compositionally biased region" description="Basic residues" evidence="1">
    <location>
        <begin position="47"/>
        <end position="64"/>
    </location>
</feature>
<evidence type="ECO:0000256" key="1">
    <source>
        <dbReference type="SAM" id="MobiDB-lite"/>
    </source>
</evidence>
<feature type="compositionally biased region" description="Basic and acidic residues" evidence="1">
    <location>
        <begin position="33"/>
        <end position="46"/>
    </location>
</feature>
<dbReference type="AlphaFoldDB" id="A0A8J4TAN3"/>
<protein>
    <submittedName>
        <fullName evidence="2">Succinyl-diaminopimelate desuccinylase</fullName>
    </submittedName>
</protein>
<dbReference type="Proteomes" id="UP000727407">
    <property type="component" value="Unassembled WGS sequence"/>
</dbReference>